<comment type="caution">
    <text evidence="2">The sequence shown here is derived from an EMBL/GenBank/DDBJ whole genome shotgun (WGS) entry which is preliminary data.</text>
</comment>
<sequence length="233" mass="24530">MTSWMHKVALFAGAAALTLTVSVPASAEDAAPAPASAEAAAPVPAIAPELAERMAKEKEDRKACKLEICKAFAEAKSGAPISCNVTKTWLGSDIQAGYLGDKLTWPWGHALCSAHIDLDRDAIAEVASKPSGTLKLKKHDITCKLDNKNPAEGSAYDVKLSIEPVVTFENGRATKAELNWGTIEAPLLAKTAIWSATAVDANFSVIANGVVKEINAFLGVKCKEEGFDIAAAR</sequence>
<keyword evidence="3" id="KW-1185">Reference proteome</keyword>
<accession>A0A8I1KJC5</accession>
<gene>
    <name evidence="2" type="ORF">JDN41_04205</name>
</gene>
<feature type="chain" id="PRO_5034535880" evidence="1">
    <location>
        <begin position="28"/>
        <end position="233"/>
    </location>
</feature>
<protein>
    <submittedName>
        <fullName evidence="2">Uncharacterized protein</fullName>
    </submittedName>
</protein>
<name>A0A8I1KJC5_9HYPH</name>
<evidence type="ECO:0000313" key="2">
    <source>
        <dbReference type="EMBL" id="MBJ7542756.1"/>
    </source>
</evidence>
<evidence type="ECO:0000256" key="1">
    <source>
        <dbReference type="SAM" id="SignalP"/>
    </source>
</evidence>
<feature type="signal peptide" evidence="1">
    <location>
        <begin position="1"/>
        <end position="27"/>
    </location>
</feature>
<dbReference type="AlphaFoldDB" id="A0A8I1KJC5"/>
<keyword evidence="1" id="KW-0732">Signal</keyword>
<dbReference type="EMBL" id="JAEMUK010000008">
    <property type="protein sequence ID" value="MBJ7542756.1"/>
    <property type="molecule type" value="Genomic_DNA"/>
</dbReference>
<reference evidence="2 3" key="1">
    <citation type="submission" date="2020-12" db="EMBL/GenBank/DDBJ databases">
        <title>Revised draft genomes of Rhodomicrobium vannielii ATCC 17100 and Rhodomicrobium udaipurense JA643.</title>
        <authorList>
            <person name="Conners E.M."/>
            <person name="Davenport E.J."/>
            <person name="Bose A."/>
        </authorList>
    </citation>
    <scope>NUCLEOTIDE SEQUENCE [LARGE SCALE GENOMIC DNA]</scope>
    <source>
        <strain evidence="2 3">JA643</strain>
    </source>
</reference>
<proteinExistence type="predicted"/>
<evidence type="ECO:0000313" key="3">
    <source>
        <dbReference type="Proteomes" id="UP000623250"/>
    </source>
</evidence>
<organism evidence="2 3">
    <name type="scientific">Rhodomicrobium udaipurense</name>
    <dbReference type="NCBI Taxonomy" id="1202716"/>
    <lineage>
        <taxon>Bacteria</taxon>
        <taxon>Pseudomonadati</taxon>
        <taxon>Pseudomonadota</taxon>
        <taxon>Alphaproteobacteria</taxon>
        <taxon>Hyphomicrobiales</taxon>
        <taxon>Hyphomicrobiaceae</taxon>
        <taxon>Rhodomicrobium</taxon>
    </lineage>
</organism>
<dbReference type="RefSeq" id="WP_155955004.1">
    <property type="nucleotide sequence ID" value="NZ_JAEMUK010000008.1"/>
</dbReference>
<dbReference type="Proteomes" id="UP000623250">
    <property type="component" value="Unassembled WGS sequence"/>
</dbReference>